<dbReference type="AlphaFoldDB" id="A0AA97AQ66"/>
<dbReference type="RefSeq" id="WP_316434503.1">
    <property type="nucleotide sequence ID" value="NZ_CP053586.1"/>
</dbReference>
<gene>
    <name evidence="1" type="ORF">HJG54_08820</name>
</gene>
<dbReference type="InterPro" id="IPR002636">
    <property type="entry name" value="DUF29"/>
</dbReference>
<dbReference type="EMBL" id="CP053586">
    <property type="protein sequence ID" value="WNZ22953.1"/>
    <property type="molecule type" value="Genomic_DNA"/>
</dbReference>
<accession>A0AA97AQ66</accession>
<organism evidence="1">
    <name type="scientific">Leptolyngbya sp. NK1-12</name>
    <dbReference type="NCBI Taxonomy" id="2547451"/>
    <lineage>
        <taxon>Bacteria</taxon>
        <taxon>Bacillati</taxon>
        <taxon>Cyanobacteriota</taxon>
        <taxon>Cyanophyceae</taxon>
        <taxon>Leptolyngbyales</taxon>
        <taxon>Leptolyngbyaceae</taxon>
        <taxon>Leptolyngbya group</taxon>
        <taxon>Leptolyngbya</taxon>
    </lineage>
</organism>
<dbReference type="Gene3D" id="1.20.1220.20">
    <property type="entry name" value="Uncharcterised protein PF01724"/>
    <property type="match status" value="1"/>
</dbReference>
<name>A0AA97AQ66_9CYAN</name>
<sequence length="151" mass="17901">MTSTQASLQALYDQDFAAWIEATVACLKARDVNNLDWNHLIEEIEDLGKSQRRELKSRLGVLLIHVLKRCYIAFPEDHRGWGNTIDEQRRELVLLLEQSPSLKRYLAAEFDEVWTYALRQVRKDYPAVEFPDDWPFSREVEMLLTQEFWQN</sequence>
<dbReference type="PANTHER" id="PTHR34235">
    <property type="entry name" value="SLR1203 PROTEIN-RELATED"/>
    <property type="match status" value="1"/>
</dbReference>
<proteinExistence type="predicted"/>
<protein>
    <submittedName>
        <fullName evidence="1">DUF29 domain-containing protein</fullName>
    </submittedName>
</protein>
<evidence type="ECO:0000313" key="1">
    <source>
        <dbReference type="EMBL" id="WNZ22953.1"/>
    </source>
</evidence>
<reference evidence="1" key="1">
    <citation type="submission" date="2020-05" db="EMBL/GenBank/DDBJ databases">
        <authorList>
            <person name="Zhu T."/>
            <person name="Keshari N."/>
            <person name="Lu X."/>
        </authorList>
    </citation>
    <scope>NUCLEOTIDE SEQUENCE</scope>
    <source>
        <strain evidence="1">NK1-12</strain>
    </source>
</reference>
<dbReference type="Pfam" id="PF01724">
    <property type="entry name" value="DUF29"/>
    <property type="match status" value="1"/>
</dbReference>